<evidence type="ECO:0000313" key="5">
    <source>
        <dbReference type="Proteomes" id="UP000694383"/>
    </source>
</evidence>
<name>A0A8C7XVK3_9TELE</name>
<evidence type="ECO:0000313" key="4">
    <source>
        <dbReference type="Ensembl" id="ENSOSIP00000019218.1"/>
    </source>
</evidence>
<evidence type="ECO:0000256" key="2">
    <source>
        <dbReference type="ARBA" id="ARBA00023157"/>
    </source>
</evidence>
<dbReference type="PANTHER" id="PTHR12207:SF23">
    <property type="entry name" value="V-SET AND TRANSMEMBRANE DOMAIN-CONTAINING PROTEIN 2A"/>
    <property type="match status" value="1"/>
</dbReference>
<dbReference type="PANTHER" id="PTHR12207">
    <property type="entry name" value="V-SET AND TRANSMEMBRANE DOMAIN-CONTAINING PROTEIN"/>
    <property type="match status" value="1"/>
</dbReference>
<evidence type="ECO:0000256" key="1">
    <source>
        <dbReference type="ARBA" id="ARBA00022729"/>
    </source>
</evidence>
<dbReference type="AlphaFoldDB" id="A0A8C7XVK3"/>
<keyword evidence="5" id="KW-1185">Reference proteome</keyword>
<keyword evidence="3" id="KW-0393">Immunoglobulin domain</keyword>
<evidence type="ECO:0000256" key="3">
    <source>
        <dbReference type="ARBA" id="ARBA00023319"/>
    </source>
</evidence>
<keyword evidence="1" id="KW-0732">Signal</keyword>
<accession>A0A8C7XVK3</accession>
<dbReference type="GO" id="GO:0016020">
    <property type="term" value="C:membrane"/>
    <property type="evidence" value="ECO:0007669"/>
    <property type="project" value="TreeGrafter"/>
</dbReference>
<keyword evidence="2" id="KW-1015">Disulfide bond</keyword>
<sequence>MWTSQDTVGIIILAGFCVHIGFSFEGRFTDLPSNMTVKEGQNIEMACAFQSGTASVYLEIQWWFLKAPEPTDSEEDVEAQEVQDTLCFSFFFLFLKAPYPTPSVPAQISMAVSLLPEEIKCVLCANLLCGHPAQRQYLTVGSDLNHFCYLEFISILR</sequence>
<reference evidence="4" key="2">
    <citation type="submission" date="2025-09" db="UniProtKB">
        <authorList>
            <consortium name="Ensembl"/>
        </authorList>
    </citation>
    <scope>IDENTIFICATION</scope>
</reference>
<reference evidence="4" key="1">
    <citation type="submission" date="2025-08" db="UniProtKB">
        <authorList>
            <consortium name="Ensembl"/>
        </authorList>
    </citation>
    <scope>IDENTIFICATION</scope>
</reference>
<dbReference type="Ensembl" id="ENSOSIT00000020297.1">
    <property type="protein sequence ID" value="ENSOSIP00000019218.1"/>
    <property type="gene ID" value="ENSOSIG00000010349.1"/>
</dbReference>
<organism evidence="4 5">
    <name type="scientific">Oryzias sinensis</name>
    <name type="common">Chinese medaka</name>
    <dbReference type="NCBI Taxonomy" id="183150"/>
    <lineage>
        <taxon>Eukaryota</taxon>
        <taxon>Metazoa</taxon>
        <taxon>Chordata</taxon>
        <taxon>Craniata</taxon>
        <taxon>Vertebrata</taxon>
        <taxon>Euteleostomi</taxon>
        <taxon>Actinopterygii</taxon>
        <taxon>Neopterygii</taxon>
        <taxon>Teleostei</taxon>
        <taxon>Neoteleostei</taxon>
        <taxon>Acanthomorphata</taxon>
        <taxon>Ovalentaria</taxon>
        <taxon>Atherinomorphae</taxon>
        <taxon>Beloniformes</taxon>
        <taxon>Adrianichthyidae</taxon>
        <taxon>Oryziinae</taxon>
        <taxon>Oryzias</taxon>
    </lineage>
</organism>
<dbReference type="InterPro" id="IPR051102">
    <property type="entry name" value="IgSF_V-set/TM_domain"/>
</dbReference>
<protein>
    <submittedName>
        <fullName evidence="4">Uncharacterized protein</fullName>
    </submittedName>
</protein>
<dbReference type="Proteomes" id="UP000694383">
    <property type="component" value="Unplaced"/>
</dbReference>
<proteinExistence type="predicted"/>